<accession>A0A0A7EJ08</accession>
<dbReference type="PIRSF" id="PIRSF028757">
    <property type="entry name" value="LD-carboxypeptidase"/>
    <property type="match status" value="1"/>
</dbReference>
<evidence type="ECO:0000259" key="4">
    <source>
        <dbReference type="Pfam" id="PF02016"/>
    </source>
</evidence>
<evidence type="ECO:0000259" key="5">
    <source>
        <dbReference type="Pfam" id="PF17676"/>
    </source>
</evidence>
<dbReference type="KEGG" id="pseo:OM33_15435"/>
<dbReference type="PANTHER" id="PTHR30237">
    <property type="entry name" value="MURAMOYLTETRAPEPTIDE CARBOXYPEPTIDASE"/>
    <property type="match status" value="1"/>
</dbReference>
<feature type="domain" description="LD-carboxypeptidase C-terminal" evidence="5">
    <location>
        <begin position="205"/>
        <end position="324"/>
    </location>
</feature>
<evidence type="ECO:0000256" key="3">
    <source>
        <dbReference type="PIRSR" id="PIRSR028757-1"/>
    </source>
</evidence>
<dbReference type="Gene3D" id="3.50.30.60">
    <property type="entry name" value="LD-carboxypeptidase A C-terminal domain-like"/>
    <property type="match status" value="1"/>
</dbReference>
<feature type="active site" description="Charge relay system" evidence="3">
    <location>
        <position position="309"/>
    </location>
</feature>
<name>A0A0A7EJ08_9GAMM</name>
<dbReference type="STRING" id="1348114.OM33_15435"/>
<dbReference type="InterPro" id="IPR003507">
    <property type="entry name" value="S66_fam"/>
</dbReference>
<dbReference type="InterPro" id="IPR040921">
    <property type="entry name" value="Peptidase_S66C"/>
</dbReference>
<dbReference type="AlphaFoldDB" id="A0A0A7EJ08"/>
<dbReference type="HOGENOM" id="CLU_034346_1_1_6"/>
<keyword evidence="2" id="KW-0378">Hydrolase</keyword>
<evidence type="ECO:0000313" key="7">
    <source>
        <dbReference type="Proteomes" id="UP000030341"/>
    </source>
</evidence>
<gene>
    <name evidence="6" type="ORF">OM33_15435</name>
</gene>
<feature type="domain" description="LD-carboxypeptidase N-terminal" evidence="4">
    <location>
        <begin position="13"/>
        <end position="132"/>
    </location>
</feature>
<dbReference type="EMBL" id="CP009889">
    <property type="protein sequence ID" value="AIY66538.1"/>
    <property type="molecule type" value="Genomic_DNA"/>
</dbReference>
<dbReference type="InterPro" id="IPR040449">
    <property type="entry name" value="Peptidase_S66_N"/>
</dbReference>
<dbReference type="Pfam" id="PF17676">
    <property type="entry name" value="Peptidase_S66C"/>
    <property type="match status" value="1"/>
</dbReference>
<dbReference type="InterPro" id="IPR029062">
    <property type="entry name" value="Class_I_gatase-like"/>
</dbReference>
<dbReference type="SUPFAM" id="SSF141986">
    <property type="entry name" value="LD-carboxypeptidase A C-terminal domain-like"/>
    <property type="match status" value="1"/>
</dbReference>
<comment type="similarity">
    <text evidence="1">Belongs to the peptidase S66 family.</text>
</comment>
<evidence type="ECO:0000256" key="2">
    <source>
        <dbReference type="ARBA" id="ARBA00022801"/>
    </source>
</evidence>
<dbReference type="Proteomes" id="UP000030341">
    <property type="component" value="Chromosome 2"/>
</dbReference>
<dbReference type="Gene3D" id="3.40.50.10740">
    <property type="entry name" value="Class I glutamine amidotransferase-like"/>
    <property type="match status" value="1"/>
</dbReference>
<dbReference type="Pfam" id="PF02016">
    <property type="entry name" value="Peptidase_S66"/>
    <property type="match status" value="1"/>
</dbReference>
<dbReference type="InterPro" id="IPR027478">
    <property type="entry name" value="LdcA_N"/>
</dbReference>
<reference evidence="6 7" key="1">
    <citation type="submission" date="2014-11" db="EMBL/GenBank/DDBJ databases">
        <title>Complete Genome Sequence of Pseudoalteromonas sp. Strain OCN003 Isolated from Kaneohe Bay, Oahu, Hawaii.</title>
        <authorList>
            <person name="Beurmann S."/>
            <person name="Videau P."/>
            <person name="Ushijima B."/>
            <person name="Smith A.M."/>
            <person name="Aeby G.S."/>
            <person name="Callahan S.M."/>
            <person name="Belcaid M."/>
        </authorList>
    </citation>
    <scope>NUCLEOTIDE SEQUENCE [LARGE SCALE GENOMIC DNA]</scope>
    <source>
        <strain evidence="6 7">OCN003</strain>
    </source>
</reference>
<organism evidence="6 7">
    <name type="scientific">Pseudoalteromonas piratica</name>
    <dbReference type="NCBI Taxonomy" id="1348114"/>
    <lineage>
        <taxon>Bacteria</taxon>
        <taxon>Pseudomonadati</taxon>
        <taxon>Pseudomonadota</taxon>
        <taxon>Gammaproteobacteria</taxon>
        <taxon>Alteromonadales</taxon>
        <taxon>Pseudoalteromonadaceae</taxon>
        <taxon>Pseudoalteromonas</taxon>
    </lineage>
</organism>
<sequence>MQYPNALIAGSKIAVCACSSGVAEAFQPRLAIALSHFEALGFELVLDPNLTHNHQHVSAPKAVRAKQLMQYLLDDSIAAIMPPWGGEFAMEVLELLDFDRLASAKPKWIIGFSDISTLQIAISTRLNWASMHTANLMQLVPKQQDEVTRAFYQAITLSKEQSFSQTSSTSFENEYSNIIENPELPYNLNEPTTWHTLNWPNSGVSGRLIGGCLDTIIFTLDSPYFDLGSFCERYQQEGVILYIENAELSPTAWLRALLMLKFRGHLSQIKALLIGRHAALMGDKQLDFHQALQQADISIPVIYDMDIGHQAPNLTLINGALCEITPELELKQTLV</sequence>
<dbReference type="OrthoDB" id="9807329at2"/>
<evidence type="ECO:0008006" key="8">
    <source>
        <dbReference type="Google" id="ProtNLM"/>
    </source>
</evidence>
<feature type="active site" description="Charge relay system" evidence="3">
    <location>
        <position position="244"/>
    </location>
</feature>
<dbReference type="SUPFAM" id="SSF52317">
    <property type="entry name" value="Class I glutamine amidotransferase-like"/>
    <property type="match status" value="1"/>
</dbReference>
<feature type="active site" description="Nucleophile" evidence="3">
    <location>
        <position position="113"/>
    </location>
</feature>
<dbReference type="eggNOG" id="COG1619">
    <property type="taxonomic scope" value="Bacteria"/>
</dbReference>
<evidence type="ECO:0000313" key="6">
    <source>
        <dbReference type="EMBL" id="AIY66538.1"/>
    </source>
</evidence>
<evidence type="ECO:0000256" key="1">
    <source>
        <dbReference type="ARBA" id="ARBA00010233"/>
    </source>
</evidence>
<dbReference type="RefSeq" id="WP_040134834.1">
    <property type="nucleotide sequence ID" value="NZ_CP009889.1"/>
</dbReference>
<dbReference type="InterPro" id="IPR027461">
    <property type="entry name" value="Carboxypeptidase_A_C_sf"/>
</dbReference>
<dbReference type="GO" id="GO:0016787">
    <property type="term" value="F:hydrolase activity"/>
    <property type="evidence" value="ECO:0007669"/>
    <property type="project" value="UniProtKB-KW"/>
</dbReference>
<protein>
    <recommendedName>
        <fullName evidence="8">Muramoyltetrapeptide carboxypeptidase</fullName>
    </recommendedName>
</protein>
<proteinExistence type="inferred from homology"/>
<dbReference type="CDD" id="cd07062">
    <property type="entry name" value="Peptidase_S66_mccF_like"/>
    <property type="match status" value="1"/>
</dbReference>
<keyword evidence="7" id="KW-1185">Reference proteome</keyword>